<feature type="transmembrane region" description="Helical" evidence="1">
    <location>
        <begin position="31"/>
        <end position="51"/>
    </location>
</feature>
<name>A0A419V752_9BACL</name>
<keyword evidence="3" id="KW-1185">Reference proteome</keyword>
<protein>
    <submittedName>
        <fullName evidence="2">Uncharacterized protein</fullName>
    </submittedName>
</protein>
<sequence length="53" mass="5892">MLFLVVFFTLFLLLLMGLGTAKLLLFREKPFSLGHWLSFSAGASLALSVLFTI</sequence>
<keyword evidence="1" id="KW-0812">Transmembrane</keyword>
<keyword evidence="1" id="KW-0472">Membrane</keyword>
<dbReference type="Proteomes" id="UP000285120">
    <property type="component" value="Unassembled WGS sequence"/>
</dbReference>
<evidence type="ECO:0000313" key="2">
    <source>
        <dbReference type="EMBL" id="RKD75916.1"/>
    </source>
</evidence>
<comment type="caution">
    <text evidence="2">The sequence shown here is derived from an EMBL/GenBank/DDBJ whole genome shotgun (WGS) entry which is preliminary data.</text>
</comment>
<gene>
    <name evidence="2" type="ORF">ATL39_0126</name>
</gene>
<evidence type="ECO:0000313" key="3">
    <source>
        <dbReference type="Proteomes" id="UP000285120"/>
    </source>
</evidence>
<keyword evidence="1" id="KW-1133">Transmembrane helix</keyword>
<reference evidence="2 3" key="1">
    <citation type="submission" date="2018-09" db="EMBL/GenBank/DDBJ databases">
        <title>Genomic Encyclopedia of Archaeal and Bacterial Type Strains, Phase II (KMG-II): from individual species to whole genera.</title>
        <authorList>
            <person name="Goeker M."/>
        </authorList>
    </citation>
    <scope>NUCLEOTIDE SEQUENCE [LARGE SCALE GENOMIC DNA]</scope>
    <source>
        <strain evidence="2 3">DSM 17008</strain>
    </source>
</reference>
<organism evidence="2 3">
    <name type="scientific">Sinobaca qinghaiensis</name>
    <dbReference type="NCBI Taxonomy" id="342944"/>
    <lineage>
        <taxon>Bacteria</taxon>
        <taxon>Bacillati</taxon>
        <taxon>Bacillota</taxon>
        <taxon>Bacilli</taxon>
        <taxon>Bacillales</taxon>
        <taxon>Sporolactobacillaceae</taxon>
        <taxon>Sinobaca</taxon>
    </lineage>
</organism>
<accession>A0A419V752</accession>
<proteinExistence type="predicted"/>
<dbReference type="EMBL" id="RAPK01000006">
    <property type="protein sequence ID" value="RKD75916.1"/>
    <property type="molecule type" value="Genomic_DNA"/>
</dbReference>
<dbReference type="AlphaFoldDB" id="A0A419V752"/>
<evidence type="ECO:0000256" key="1">
    <source>
        <dbReference type="SAM" id="Phobius"/>
    </source>
</evidence>